<dbReference type="PROSITE" id="PS50110">
    <property type="entry name" value="RESPONSE_REGULATORY"/>
    <property type="match status" value="1"/>
</dbReference>
<feature type="domain" description="Response regulatory" evidence="10">
    <location>
        <begin position="631"/>
        <end position="746"/>
    </location>
</feature>
<dbReference type="SMART" id="SM00260">
    <property type="entry name" value="CheW"/>
    <property type="match status" value="1"/>
</dbReference>
<dbReference type="InterPro" id="IPR001789">
    <property type="entry name" value="Sig_transdc_resp-reg_receiver"/>
</dbReference>
<dbReference type="InterPro" id="IPR036890">
    <property type="entry name" value="HATPase_C_sf"/>
</dbReference>
<dbReference type="InterPro" id="IPR008207">
    <property type="entry name" value="Sig_transdc_His_kin_Hpt_dom"/>
</dbReference>
<keyword evidence="3 7" id="KW-0597">Phosphoprotein</keyword>
<dbReference type="Pfam" id="PF01627">
    <property type="entry name" value="Hpt"/>
    <property type="match status" value="1"/>
</dbReference>
<dbReference type="Pfam" id="PF01584">
    <property type="entry name" value="CheW"/>
    <property type="match status" value="1"/>
</dbReference>
<protein>
    <recommendedName>
        <fullName evidence="2">histidine kinase</fullName>
        <ecNumber evidence="2">2.7.13.3</ecNumber>
    </recommendedName>
</protein>
<dbReference type="InterPro" id="IPR005467">
    <property type="entry name" value="His_kinase_dom"/>
</dbReference>
<evidence type="ECO:0000313" key="13">
    <source>
        <dbReference type="EMBL" id="EJG08392.1"/>
    </source>
</evidence>
<reference evidence="13 14" key="1">
    <citation type="submission" date="2011-08" db="EMBL/GenBank/DDBJ databases">
        <title>The complete genome of Methanofollis liminatans DSM 4140.</title>
        <authorList>
            <consortium name="US DOE Joint Genome Institute (JGI-PGF)"/>
            <person name="Lucas S."/>
            <person name="Han J."/>
            <person name="Lapidus A."/>
            <person name="Bruce D."/>
            <person name="Goodwin L."/>
            <person name="Pitluck S."/>
            <person name="Peters L."/>
            <person name="Kyrpides N."/>
            <person name="Mavromatis K."/>
            <person name="Ivanova N."/>
            <person name="Mikhailova N."/>
            <person name="Lu M."/>
            <person name="Detter J.C."/>
            <person name="Tapia R."/>
            <person name="Han C."/>
            <person name="Land M."/>
            <person name="Hauser L."/>
            <person name="Markowitz V."/>
            <person name="Cheng J.-F."/>
            <person name="Hugenholtz P."/>
            <person name="Woyke T."/>
            <person name="Wu D."/>
            <person name="Spring S."/>
            <person name="Schuler E."/>
            <person name="Brambilla E."/>
            <person name="Klenk H.-P."/>
            <person name="Eisen J.A."/>
        </authorList>
    </citation>
    <scope>NUCLEOTIDE SEQUENCE [LARGE SCALE GENOMIC DNA]</scope>
    <source>
        <strain evidence="13 14">DSM 4140</strain>
    </source>
</reference>
<dbReference type="GO" id="GO:0006935">
    <property type="term" value="P:chemotaxis"/>
    <property type="evidence" value="ECO:0007669"/>
    <property type="project" value="InterPro"/>
</dbReference>
<proteinExistence type="predicted"/>
<feature type="modified residue" description="Phosphohistidine" evidence="6">
    <location>
        <position position="52"/>
    </location>
</feature>
<gene>
    <name evidence="13" type="ORF">Metli_2455</name>
</gene>
<feature type="domain" description="CheW-like" evidence="11">
    <location>
        <begin position="477"/>
        <end position="614"/>
    </location>
</feature>
<evidence type="ECO:0000313" key="14">
    <source>
        <dbReference type="Proteomes" id="UP000005095"/>
    </source>
</evidence>
<evidence type="ECO:0000256" key="6">
    <source>
        <dbReference type="PROSITE-ProRule" id="PRU00110"/>
    </source>
</evidence>
<dbReference type="SUPFAM" id="SSF50341">
    <property type="entry name" value="CheW-like"/>
    <property type="match status" value="1"/>
</dbReference>
<name>J1L5K5_9EURY</name>
<dbReference type="PROSITE" id="PS50109">
    <property type="entry name" value="HIS_KIN"/>
    <property type="match status" value="1"/>
</dbReference>
<dbReference type="GO" id="GO:0004673">
    <property type="term" value="F:protein histidine kinase activity"/>
    <property type="evidence" value="ECO:0007669"/>
    <property type="project" value="UniProtKB-EC"/>
</dbReference>
<dbReference type="PANTHER" id="PTHR43395">
    <property type="entry name" value="SENSOR HISTIDINE KINASE CHEA"/>
    <property type="match status" value="1"/>
</dbReference>
<dbReference type="Gene3D" id="3.30.565.10">
    <property type="entry name" value="Histidine kinase-like ATPase, C-terminal domain"/>
    <property type="match status" value="1"/>
</dbReference>
<dbReference type="SMART" id="SM00073">
    <property type="entry name" value="HPT"/>
    <property type="match status" value="1"/>
</dbReference>
<dbReference type="EMBL" id="CM001555">
    <property type="protein sequence ID" value="EJG08392.1"/>
    <property type="molecule type" value="Genomic_DNA"/>
</dbReference>
<evidence type="ECO:0000256" key="4">
    <source>
        <dbReference type="ARBA" id="ARBA00022679"/>
    </source>
</evidence>
<feature type="domain" description="HPt" evidence="12">
    <location>
        <begin position="5"/>
        <end position="109"/>
    </location>
</feature>
<dbReference type="HOGENOM" id="CLU_000650_2_1_2"/>
<dbReference type="InterPro" id="IPR002545">
    <property type="entry name" value="CheW-lke_dom"/>
</dbReference>
<dbReference type="SUPFAM" id="SSF52172">
    <property type="entry name" value="CheY-like"/>
    <property type="match status" value="1"/>
</dbReference>
<evidence type="ECO:0000259" key="10">
    <source>
        <dbReference type="PROSITE" id="PS50110"/>
    </source>
</evidence>
<dbReference type="InterPro" id="IPR036641">
    <property type="entry name" value="HPT_dom_sf"/>
</dbReference>
<dbReference type="InterPro" id="IPR004358">
    <property type="entry name" value="Sig_transdc_His_kin-like_C"/>
</dbReference>
<dbReference type="InterPro" id="IPR036061">
    <property type="entry name" value="CheW-like_dom_sf"/>
</dbReference>
<dbReference type="InterPro" id="IPR051315">
    <property type="entry name" value="Bact_Chemotaxis_CheA"/>
</dbReference>
<evidence type="ECO:0000259" key="11">
    <source>
        <dbReference type="PROSITE" id="PS50851"/>
    </source>
</evidence>
<dbReference type="STRING" id="28892.Metli_2455"/>
<dbReference type="PROSITE" id="PS50894">
    <property type="entry name" value="HPT"/>
    <property type="match status" value="1"/>
</dbReference>
<evidence type="ECO:0000256" key="8">
    <source>
        <dbReference type="SAM" id="MobiDB-lite"/>
    </source>
</evidence>
<dbReference type="GO" id="GO:0000160">
    <property type="term" value="P:phosphorelay signal transduction system"/>
    <property type="evidence" value="ECO:0007669"/>
    <property type="project" value="InterPro"/>
</dbReference>
<dbReference type="OrthoDB" id="293137at2157"/>
<dbReference type="SMART" id="SM00387">
    <property type="entry name" value="HATPase_c"/>
    <property type="match status" value="1"/>
</dbReference>
<dbReference type="Gene3D" id="3.40.50.2300">
    <property type="match status" value="1"/>
</dbReference>
<keyword evidence="14" id="KW-1185">Reference proteome</keyword>
<organism evidence="13 14">
    <name type="scientific">Methanofollis liminatans DSM 4140</name>
    <dbReference type="NCBI Taxonomy" id="28892"/>
    <lineage>
        <taxon>Archaea</taxon>
        <taxon>Methanobacteriati</taxon>
        <taxon>Methanobacteriota</taxon>
        <taxon>Stenosarchaea group</taxon>
        <taxon>Methanomicrobia</taxon>
        <taxon>Methanomicrobiales</taxon>
        <taxon>Methanomicrobiaceae</taxon>
        <taxon>Methanofollis</taxon>
    </lineage>
</organism>
<dbReference type="Gene3D" id="1.20.120.160">
    <property type="entry name" value="HPT domain"/>
    <property type="match status" value="1"/>
</dbReference>
<dbReference type="PATRIC" id="fig|28892.9.peg.2654"/>
<dbReference type="SUPFAM" id="SSF47226">
    <property type="entry name" value="Histidine-containing phosphotransfer domain, HPT domain"/>
    <property type="match status" value="1"/>
</dbReference>
<dbReference type="SUPFAM" id="SSF55874">
    <property type="entry name" value="ATPase domain of HSP90 chaperone/DNA topoisomerase II/histidine kinase"/>
    <property type="match status" value="1"/>
</dbReference>
<keyword evidence="4" id="KW-0808">Transferase</keyword>
<feature type="region of interest" description="Disordered" evidence="8">
    <location>
        <begin position="124"/>
        <end position="154"/>
    </location>
</feature>
<dbReference type="InterPro" id="IPR011006">
    <property type="entry name" value="CheY-like_superfamily"/>
</dbReference>
<accession>J1L5K5</accession>
<evidence type="ECO:0000256" key="2">
    <source>
        <dbReference type="ARBA" id="ARBA00012438"/>
    </source>
</evidence>
<evidence type="ECO:0000259" key="9">
    <source>
        <dbReference type="PROSITE" id="PS50109"/>
    </source>
</evidence>
<dbReference type="CDD" id="cd00088">
    <property type="entry name" value="HPT"/>
    <property type="match status" value="1"/>
</dbReference>
<dbReference type="PROSITE" id="PS50851">
    <property type="entry name" value="CHEW"/>
    <property type="match status" value="1"/>
</dbReference>
<evidence type="ECO:0000256" key="3">
    <source>
        <dbReference type="ARBA" id="ARBA00022553"/>
    </source>
</evidence>
<dbReference type="AlphaFoldDB" id="J1L5K5"/>
<keyword evidence="5 13" id="KW-0418">Kinase</keyword>
<dbReference type="InterPro" id="IPR003594">
    <property type="entry name" value="HATPase_dom"/>
</dbReference>
<dbReference type="Pfam" id="PF00072">
    <property type="entry name" value="Response_reg"/>
    <property type="match status" value="1"/>
</dbReference>
<evidence type="ECO:0000256" key="5">
    <source>
        <dbReference type="ARBA" id="ARBA00022777"/>
    </source>
</evidence>
<comment type="catalytic activity">
    <reaction evidence="1">
        <text>ATP + protein L-histidine = ADP + protein N-phospho-L-histidine.</text>
        <dbReference type="EC" id="2.7.13.3"/>
    </reaction>
</comment>
<sequence>MTGSDDAFRARLLDTFREEAGEYLESITGGLIELEKSGLEPATVEAVYRRIHSLKGAARAVNLREIESVCQTLESVFSLVKRGDYAPGLDEFDLFHRTLAVVKALLQGERPPVPSGEIIGALRALPGSGKPSGAQKTAPPTRENGASLAAADRAGGEAGGTVRIAAQKLDRLTTGADGLLTARLSLAQRVRELEEMTARFTFWHWNHSQGFNDLNLIRRRAFGEEKAGIPPDLVLPLQRVFEFLEYNREFVISLQHDLAAHAREMEIDRAALEAGAAEISDLVHDAALLPASSVLAPFSAFVREFSRTSGKSVELVVEGGEIEVDRRILDALREPILHLIRNSIDHGIEDPANRAAQGKPAGGTVWIRVFPRSGSRVGIEVADDGAGIDSRAIRRTAVDTGVITPGEDAALTDSEAVWLIFRSGLTTSRVVTDLSGRGLGLAIVEDSVSRLGGKVTVSSAPGKGTAITLSVPVRMTTLRGLLVRAERQVYVLPMQQVKQVLRVRPDSLSLSRGRSTVQLLGEAIEVIRLTDALGIPRSGPQSGEVRPMPIVIIAYGAGQIACMVDEVIRVQEIAVRPLGAQLRSVRRIEGAVILGDGRVALVLDPLELIQDAMQAERSAPLPAPAGEAALRVLVVEDSVTSRVLLQEVLEGAGYRVETAVDGIDALGRLKEYEFDMVISDVDMPRMNGFTLTEKIRAGDQNRIPVVLVTSLDSPEDRAQGMAVGADAYIVKSSFNTGDFLRTIRRLVRR</sequence>
<dbReference type="FunFam" id="3.30.565.10:FF:000016">
    <property type="entry name" value="Chemotaxis protein CheA, putative"/>
    <property type="match status" value="1"/>
</dbReference>
<dbReference type="PANTHER" id="PTHR43395:SF1">
    <property type="entry name" value="CHEMOTAXIS PROTEIN CHEA"/>
    <property type="match status" value="1"/>
</dbReference>
<dbReference type="EC" id="2.7.13.3" evidence="2"/>
<dbReference type="Gene3D" id="2.30.30.40">
    <property type="entry name" value="SH3 Domains"/>
    <property type="match status" value="1"/>
</dbReference>
<evidence type="ECO:0000256" key="7">
    <source>
        <dbReference type="PROSITE-ProRule" id="PRU00169"/>
    </source>
</evidence>
<dbReference type="PRINTS" id="PR00344">
    <property type="entry name" value="BCTRLSENSOR"/>
</dbReference>
<dbReference type="RefSeq" id="WP_004040769.1">
    <property type="nucleotide sequence ID" value="NZ_CM001555.1"/>
</dbReference>
<evidence type="ECO:0000256" key="1">
    <source>
        <dbReference type="ARBA" id="ARBA00000085"/>
    </source>
</evidence>
<evidence type="ECO:0000259" key="12">
    <source>
        <dbReference type="PROSITE" id="PS50894"/>
    </source>
</evidence>
<dbReference type="Pfam" id="PF02518">
    <property type="entry name" value="HATPase_c"/>
    <property type="match status" value="1"/>
</dbReference>
<feature type="domain" description="Histidine kinase" evidence="9">
    <location>
        <begin position="228"/>
        <end position="475"/>
    </location>
</feature>
<dbReference type="Proteomes" id="UP000005095">
    <property type="component" value="Chromosome"/>
</dbReference>
<dbReference type="SMART" id="SM00448">
    <property type="entry name" value="REC"/>
    <property type="match status" value="1"/>
</dbReference>
<feature type="modified residue" description="4-aspartylphosphate" evidence="7">
    <location>
        <position position="680"/>
    </location>
</feature>